<dbReference type="PROSITE" id="PS51677">
    <property type="entry name" value="NODB"/>
    <property type="match status" value="1"/>
</dbReference>
<protein>
    <submittedName>
        <fullName evidence="2">DUF3473 domain-containing protein</fullName>
    </submittedName>
</protein>
<dbReference type="SUPFAM" id="SSF88713">
    <property type="entry name" value="Glycoside hydrolase/deacetylase"/>
    <property type="match status" value="1"/>
</dbReference>
<gene>
    <name evidence="2" type="ORF">C4532_19320</name>
</gene>
<reference evidence="2 3" key="1">
    <citation type="journal article" date="2017" name="ISME J.">
        <title>Energy and carbon metabolisms in a deep terrestrial subsurface fluid microbial community.</title>
        <authorList>
            <person name="Momper L."/>
            <person name="Jungbluth S.P."/>
            <person name="Lee M.D."/>
            <person name="Amend J.P."/>
        </authorList>
    </citation>
    <scope>NUCLEOTIDE SEQUENCE [LARGE SCALE GENOMIC DNA]</scope>
    <source>
        <strain evidence="2">SURF_17</strain>
    </source>
</reference>
<dbReference type="AlphaFoldDB" id="A0A419ENI6"/>
<dbReference type="EMBL" id="QZKI01000141">
    <property type="protein sequence ID" value="RJP64379.1"/>
    <property type="molecule type" value="Genomic_DNA"/>
</dbReference>
<evidence type="ECO:0000259" key="1">
    <source>
        <dbReference type="PROSITE" id="PS51677"/>
    </source>
</evidence>
<dbReference type="PANTHER" id="PTHR47561:SF1">
    <property type="entry name" value="POLYSACCHARIDE DEACETYLASE FAMILY PROTEIN (AFU_ORTHOLOGUE AFUA_6G05030)"/>
    <property type="match status" value="1"/>
</dbReference>
<dbReference type="Pfam" id="PF01522">
    <property type="entry name" value="Polysacc_deac_1"/>
    <property type="match status" value="1"/>
</dbReference>
<dbReference type="GO" id="GO:0005975">
    <property type="term" value="P:carbohydrate metabolic process"/>
    <property type="evidence" value="ECO:0007669"/>
    <property type="project" value="InterPro"/>
</dbReference>
<evidence type="ECO:0000313" key="2">
    <source>
        <dbReference type="EMBL" id="RJP64379.1"/>
    </source>
</evidence>
<comment type="caution">
    <text evidence="2">The sequence shown here is derived from an EMBL/GenBank/DDBJ whole genome shotgun (WGS) entry which is preliminary data.</text>
</comment>
<evidence type="ECO:0000313" key="3">
    <source>
        <dbReference type="Proteomes" id="UP000285961"/>
    </source>
</evidence>
<organism evidence="2 3">
    <name type="scientific">Candidatus Abyssobacteria bacterium SURF_17</name>
    <dbReference type="NCBI Taxonomy" id="2093361"/>
    <lineage>
        <taxon>Bacteria</taxon>
        <taxon>Pseudomonadati</taxon>
        <taxon>Candidatus Hydrogenedentota</taxon>
        <taxon>Candidatus Abyssobacteria</taxon>
    </lineage>
</organism>
<accession>A0A419ENI6</accession>
<dbReference type="InterPro" id="IPR022560">
    <property type="entry name" value="DUF3473"/>
</dbReference>
<feature type="domain" description="NodB homology" evidence="1">
    <location>
        <begin position="41"/>
        <end position="297"/>
    </location>
</feature>
<dbReference type="InterPro" id="IPR011330">
    <property type="entry name" value="Glyco_hydro/deAcase_b/a-brl"/>
</dbReference>
<dbReference type="PANTHER" id="PTHR47561">
    <property type="entry name" value="POLYSACCHARIDE DEACETYLASE FAMILY PROTEIN (AFU_ORTHOLOGUE AFUA_6G05030)"/>
    <property type="match status" value="1"/>
</dbReference>
<dbReference type="Gene3D" id="3.20.20.370">
    <property type="entry name" value="Glycoside hydrolase/deacetylase"/>
    <property type="match status" value="1"/>
</dbReference>
<dbReference type="Pfam" id="PF11959">
    <property type="entry name" value="DUF3473"/>
    <property type="match status" value="1"/>
</dbReference>
<dbReference type="InterPro" id="IPR002509">
    <property type="entry name" value="NODB_dom"/>
</dbReference>
<dbReference type="InterPro" id="IPR045235">
    <property type="entry name" value="PuuE_HpPgdA-like"/>
</dbReference>
<dbReference type="Proteomes" id="UP000285961">
    <property type="component" value="Unassembled WGS sequence"/>
</dbReference>
<dbReference type="CDD" id="cd10941">
    <property type="entry name" value="CE4_PuuE_HpPgdA_like_2"/>
    <property type="match status" value="1"/>
</dbReference>
<sequence>MRKNPKNPLDLKGIEALDNAGRGCNILTVDVEEWYHVNYGSADWSRVDTSISTVYDHTMRILEVLAETGSKATFFMLGCIAKKHARLIQAIDQQGHEMACHGNEHVLLYHQTPAEFRQDLKEAVHAICSHTDKELLGFRAPSSSITEKNPWALDILCEEGFRYDSSIFPVKNYMYGVSNFPAQPCRITTASGGRLLEIPVTTIGFWKMRIPFLGGFYLRVLPLMLQEQFMSIVRASGRPVMLYFHPSDISPFHIKIPLSLTEHFFDNVGRRTSRKKILSLLKSYRWTSIGDAFSSYL</sequence>
<name>A0A419ENI6_9BACT</name>
<proteinExistence type="predicted"/>
<dbReference type="GO" id="GO:0016810">
    <property type="term" value="F:hydrolase activity, acting on carbon-nitrogen (but not peptide) bonds"/>
    <property type="evidence" value="ECO:0007669"/>
    <property type="project" value="InterPro"/>
</dbReference>